<sequence>MFKDTRNQNVFPVANGINLKFFARKESIDHDRLIGFR</sequence>
<organism evidence="1">
    <name type="scientific">bioreactor metagenome</name>
    <dbReference type="NCBI Taxonomy" id="1076179"/>
    <lineage>
        <taxon>unclassified sequences</taxon>
        <taxon>metagenomes</taxon>
        <taxon>ecological metagenomes</taxon>
    </lineage>
</organism>
<protein>
    <submittedName>
        <fullName evidence="1">Uncharacterized protein</fullName>
    </submittedName>
</protein>
<name>A0A645I9S7_9ZZZZ</name>
<dbReference type="AlphaFoldDB" id="A0A645I9S7"/>
<dbReference type="EMBL" id="VSSQ01108485">
    <property type="protein sequence ID" value="MPN47179.1"/>
    <property type="molecule type" value="Genomic_DNA"/>
</dbReference>
<evidence type="ECO:0000313" key="1">
    <source>
        <dbReference type="EMBL" id="MPN47179.1"/>
    </source>
</evidence>
<gene>
    <name evidence="1" type="ORF">SDC9_194780</name>
</gene>
<comment type="caution">
    <text evidence="1">The sequence shown here is derived from an EMBL/GenBank/DDBJ whole genome shotgun (WGS) entry which is preliminary data.</text>
</comment>
<accession>A0A645I9S7</accession>
<reference evidence="1" key="1">
    <citation type="submission" date="2019-08" db="EMBL/GenBank/DDBJ databases">
        <authorList>
            <person name="Kucharzyk K."/>
            <person name="Murdoch R.W."/>
            <person name="Higgins S."/>
            <person name="Loffler F."/>
        </authorList>
    </citation>
    <scope>NUCLEOTIDE SEQUENCE</scope>
</reference>
<proteinExistence type="predicted"/>